<proteinExistence type="predicted"/>
<sequence length="131" mass="14277">MSTIESPDDAIDEASQNNADEMAGQLMAKGILELYEPPLVTINTHLKELTDKQDAVHNIMVSARRRLEDTENDATLDALLADVATSKERLNSISNSMMSLHKRVQSLQARAANIDKVAKSKAASPTKSNNS</sequence>
<evidence type="ECO:0000313" key="2">
    <source>
        <dbReference type="Proteomes" id="UP001497472"/>
    </source>
</evidence>
<protein>
    <recommendedName>
        <fullName evidence="3">Biogenesis of lysosome-related organelles complex 1 subunit 7</fullName>
    </recommendedName>
</protein>
<dbReference type="Pfam" id="PF14712">
    <property type="entry name" value="Snapin_Pallidin"/>
    <property type="match status" value="1"/>
</dbReference>
<reference evidence="1 2" key="1">
    <citation type="submission" date="2023-11" db="EMBL/GenBank/DDBJ databases">
        <authorList>
            <person name="Okamura Y."/>
        </authorList>
    </citation>
    <scope>NUCLEOTIDE SEQUENCE [LARGE SCALE GENOMIC DNA]</scope>
</reference>
<organism evidence="1 2">
    <name type="scientific">Leptosia nina</name>
    <dbReference type="NCBI Taxonomy" id="320188"/>
    <lineage>
        <taxon>Eukaryota</taxon>
        <taxon>Metazoa</taxon>
        <taxon>Ecdysozoa</taxon>
        <taxon>Arthropoda</taxon>
        <taxon>Hexapoda</taxon>
        <taxon>Insecta</taxon>
        <taxon>Pterygota</taxon>
        <taxon>Neoptera</taxon>
        <taxon>Endopterygota</taxon>
        <taxon>Lepidoptera</taxon>
        <taxon>Glossata</taxon>
        <taxon>Ditrysia</taxon>
        <taxon>Papilionoidea</taxon>
        <taxon>Pieridae</taxon>
        <taxon>Pierinae</taxon>
        <taxon>Leptosia</taxon>
    </lineage>
</organism>
<gene>
    <name evidence="1" type="ORF">LNINA_LOCUS3199</name>
</gene>
<evidence type="ECO:0000313" key="1">
    <source>
        <dbReference type="EMBL" id="CAK1543382.1"/>
    </source>
</evidence>
<dbReference type="EMBL" id="CAVLEF010000004">
    <property type="protein sequence ID" value="CAK1543382.1"/>
    <property type="molecule type" value="Genomic_DNA"/>
</dbReference>
<dbReference type="Proteomes" id="UP001497472">
    <property type="component" value="Unassembled WGS sequence"/>
</dbReference>
<dbReference type="AlphaFoldDB" id="A0AAV1J1J7"/>
<evidence type="ECO:0008006" key="3">
    <source>
        <dbReference type="Google" id="ProtNLM"/>
    </source>
</evidence>
<accession>A0AAV1J1J7</accession>
<keyword evidence="2" id="KW-1185">Reference proteome</keyword>
<name>A0AAV1J1J7_9NEOP</name>
<comment type="caution">
    <text evidence="1">The sequence shown here is derived from an EMBL/GenBank/DDBJ whole genome shotgun (WGS) entry which is preliminary data.</text>
</comment>
<dbReference type="InterPro" id="IPR028119">
    <property type="entry name" value="Snapin/Pallidin/Snn1"/>
</dbReference>
<dbReference type="GO" id="GO:0031083">
    <property type="term" value="C:BLOC-1 complex"/>
    <property type="evidence" value="ECO:0007669"/>
    <property type="project" value="TreeGrafter"/>
</dbReference>
<dbReference type="GO" id="GO:0030133">
    <property type="term" value="C:transport vesicle"/>
    <property type="evidence" value="ECO:0007669"/>
    <property type="project" value="TreeGrafter"/>
</dbReference>
<dbReference type="PANTHER" id="PTHR31328:SF2">
    <property type="entry name" value="BIOGENESIS OF LYSOSOME-RELATED ORGANELLES COMPLEX 1 SUBUNIT 6"/>
    <property type="match status" value="1"/>
</dbReference>
<dbReference type="PANTHER" id="PTHR31328">
    <property type="entry name" value="BIOGENESIS OF LYSOSOME-RELATED ORGANELLES COMPLEX 1 SUBUNIT 6"/>
    <property type="match status" value="1"/>
</dbReference>